<dbReference type="InterPro" id="IPR032807">
    <property type="entry name" value="GNVR"/>
</dbReference>
<evidence type="ECO:0000256" key="3">
    <source>
        <dbReference type="ARBA" id="ARBA00022679"/>
    </source>
</evidence>
<dbReference type="InterPro" id="IPR025669">
    <property type="entry name" value="AAA_dom"/>
</dbReference>
<dbReference type="KEGG" id="scs:Sta7437_1855"/>
<evidence type="ECO:0000256" key="4">
    <source>
        <dbReference type="ARBA" id="ARBA00022741"/>
    </source>
</evidence>
<evidence type="ECO:0000313" key="14">
    <source>
        <dbReference type="Proteomes" id="UP000010473"/>
    </source>
</evidence>
<feature type="transmembrane region" description="Helical" evidence="10">
    <location>
        <begin position="24"/>
        <end position="43"/>
    </location>
</feature>
<dbReference type="GO" id="GO:0004715">
    <property type="term" value="F:non-membrane spanning protein tyrosine kinase activity"/>
    <property type="evidence" value="ECO:0007669"/>
    <property type="project" value="UniProtKB-EC"/>
</dbReference>
<dbReference type="eggNOG" id="COG3206">
    <property type="taxonomic scope" value="Bacteria"/>
</dbReference>
<evidence type="ECO:0000259" key="12">
    <source>
        <dbReference type="Pfam" id="PF13807"/>
    </source>
</evidence>
<keyword evidence="9" id="KW-0175">Coiled coil</keyword>
<feature type="coiled-coil region" evidence="9">
    <location>
        <begin position="226"/>
        <end position="286"/>
    </location>
</feature>
<dbReference type="GO" id="GO:0042802">
    <property type="term" value="F:identical protein binding"/>
    <property type="evidence" value="ECO:0007669"/>
    <property type="project" value="UniProtKB-ARBA"/>
</dbReference>
<evidence type="ECO:0000256" key="1">
    <source>
        <dbReference type="ARBA" id="ARBA00007316"/>
    </source>
</evidence>
<organism evidence="13 14">
    <name type="scientific">Stanieria cyanosphaera (strain ATCC 29371 / PCC 7437)</name>
    <dbReference type="NCBI Taxonomy" id="111780"/>
    <lineage>
        <taxon>Bacteria</taxon>
        <taxon>Bacillati</taxon>
        <taxon>Cyanobacteriota</taxon>
        <taxon>Cyanophyceae</taxon>
        <taxon>Pleurocapsales</taxon>
        <taxon>Dermocarpellaceae</taxon>
        <taxon>Stanieria</taxon>
    </lineage>
</organism>
<keyword evidence="5" id="KW-0418">Kinase</keyword>
<dbReference type="PANTHER" id="PTHR32309:SF13">
    <property type="entry name" value="FERRIC ENTEROBACTIN TRANSPORT PROTEIN FEPE"/>
    <property type="match status" value="1"/>
</dbReference>
<dbReference type="EC" id="2.7.10.2" evidence="2"/>
<dbReference type="GO" id="GO:0005886">
    <property type="term" value="C:plasma membrane"/>
    <property type="evidence" value="ECO:0007669"/>
    <property type="project" value="UniProtKB-ARBA"/>
</dbReference>
<dbReference type="SUPFAM" id="SSF52540">
    <property type="entry name" value="P-loop containing nucleoside triphosphate hydrolases"/>
    <property type="match status" value="1"/>
</dbReference>
<keyword evidence="10" id="KW-0812">Transmembrane</keyword>
<evidence type="ECO:0000259" key="11">
    <source>
        <dbReference type="Pfam" id="PF13614"/>
    </source>
</evidence>
<feature type="domain" description="Tyrosine-protein kinase G-rich" evidence="12">
    <location>
        <begin position="375"/>
        <end position="447"/>
    </location>
</feature>
<evidence type="ECO:0000313" key="13">
    <source>
        <dbReference type="EMBL" id="AFZ35411.1"/>
    </source>
</evidence>
<dbReference type="Proteomes" id="UP000010473">
    <property type="component" value="Chromosome"/>
</dbReference>
<reference evidence="14" key="1">
    <citation type="journal article" date="2013" name="Proc. Natl. Acad. Sci. U.S.A.">
        <title>Improving the coverage of the cyanobacterial phylum using diversity-driven genome sequencing.</title>
        <authorList>
            <person name="Shih P.M."/>
            <person name="Wu D."/>
            <person name="Latifi A."/>
            <person name="Axen S.D."/>
            <person name="Fewer D.P."/>
            <person name="Talla E."/>
            <person name="Calteau A."/>
            <person name="Cai F."/>
            <person name="Tandeau de Marsac N."/>
            <person name="Rippka R."/>
            <person name="Herdman M."/>
            <person name="Sivonen K."/>
            <person name="Coursin T."/>
            <person name="Laurent T."/>
            <person name="Goodwin L."/>
            <person name="Nolan M."/>
            <person name="Davenport K.W."/>
            <person name="Han C.S."/>
            <person name="Rubin E.M."/>
            <person name="Eisen J.A."/>
            <person name="Woyke T."/>
            <person name="Gugger M."/>
            <person name="Kerfeld C.A."/>
        </authorList>
    </citation>
    <scope>NUCLEOTIDE SEQUENCE [LARGE SCALE GENOMIC DNA]</scope>
    <source>
        <strain evidence="14">ATCC 29371 / PCC 7437</strain>
    </source>
</reference>
<feature type="domain" description="AAA" evidence="11">
    <location>
        <begin position="538"/>
        <end position="648"/>
    </location>
</feature>
<comment type="similarity">
    <text evidence="1">Belongs to the CpsD/CapB family.</text>
</comment>
<dbReference type="Gene3D" id="3.40.50.300">
    <property type="entry name" value="P-loop containing nucleotide triphosphate hydrolases"/>
    <property type="match status" value="1"/>
</dbReference>
<evidence type="ECO:0000256" key="2">
    <source>
        <dbReference type="ARBA" id="ARBA00011903"/>
    </source>
</evidence>
<keyword evidence="10" id="KW-0472">Membrane</keyword>
<proteinExistence type="inferred from homology"/>
<comment type="catalytic activity">
    <reaction evidence="8">
        <text>L-tyrosyl-[protein] + ATP = O-phospho-L-tyrosyl-[protein] + ADP + H(+)</text>
        <dbReference type="Rhea" id="RHEA:10596"/>
        <dbReference type="Rhea" id="RHEA-COMP:10136"/>
        <dbReference type="Rhea" id="RHEA-COMP:20101"/>
        <dbReference type="ChEBI" id="CHEBI:15378"/>
        <dbReference type="ChEBI" id="CHEBI:30616"/>
        <dbReference type="ChEBI" id="CHEBI:46858"/>
        <dbReference type="ChEBI" id="CHEBI:61978"/>
        <dbReference type="ChEBI" id="CHEBI:456216"/>
        <dbReference type="EC" id="2.7.10.2"/>
    </reaction>
</comment>
<name>K9XTK4_STAC7</name>
<keyword evidence="7" id="KW-0829">Tyrosine-protein kinase</keyword>
<dbReference type="PANTHER" id="PTHR32309">
    <property type="entry name" value="TYROSINE-PROTEIN KINASE"/>
    <property type="match status" value="1"/>
</dbReference>
<dbReference type="Pfam" id="PF13614">
    <property type="entry name" value="AAA_31"/>
    <property type="match status" value="1"/>
</dbReference>
<keyword evidence="3 13" id="KW-0808">Transferase</keyword>
<evidence type="ECO:0000256" key="10">
    <source>
        <dbReference type="SAM" id="Phobius"/>
    </source>
</evidence>
<keyword evidence="6" id="KW-0067">ATP-binding</keyword>
<accession>K9XTK4</accession>
<keyword evidence="14" id="KW-1185">Reference proteome</keyword>
<dbReference type="CDD" id="cd05387">
    <property type="entry name" value="BY-kinase"/>
    <property type="match status" value="1"/>
</dbReference>
<dbReference type="eggNOG" id="COG0489">
    <property type="taxonomic scope" value="Bacteria"/>
</dbReference>
<dbReference type="Pfam" id="PF13807">
    <property type="entry name" value="GNVR"/>
    <property type="match status" value="1"/>
</dbReference>
<protein>
    <recommendedName>
        <fullName evidence="2">non-specific protein-tyrosine kinase</fullName>
        <ecNumber evidence="2">2.7.10.2</ecNumber>
    </recommendedName>
</protein>
<dbReference type="STRING" id="111780.Sta7437_1855"/>
<dbReference type="OrthoDB" id="9758283at2"/>
<evidence type="ECO:0000256" key="9">
    <source>
        <dbReference type="SAM" id="Coils"/>
    </source>
</evidence>
<dbReference type="HOGENOM" id="CLU_009912_2_2_3"/>
<dbReference type="InterPro" id="IPR027417">
    <property type="entry name" value="P-loop_NTPase"/>
</dbReference>
<dbReference type="FunFam" id="3.40.50.300:FF:000527">
    <property type="entry name" value="Tyrosine-protein kinase etk"/>
    <property type="match status" value="1"/>
</dbReference>
<keyword evidence="4" id="KW-0547">Nucleotide-binding</keyword>
<dbReference type="EMBL" id="CP003653">
    <property type="protein sequence ID" value="AFZ35411.1"/>
    <property type="molecule type" value="Genomic_DNA"/>
</dbReference>
<dbReference type="InterPro" id="IPR005702">
    <property type="entry name" value="Wzc-like_C"/>
</dbReference>
<keyword evidence="10" id="KW-1133">Transmembrane helix</keyword>
<evidence type="ECO:0000256" key="7">
    <source>
        <dbReference type="ARBA" id="ARBA00023137"/>
    </source>
</evidence>
<evidence type="ECO:0000256" key="5">
    <source>
        <dbReference type="ARBA" id="ARBA00022777"/>
    </source>
</evidence>
<evidence type="ECO:0000256" key="8">
    <source>
        <dbReference type="ARBA" id="ARBA00051245"/>
    </source>
</evidence>
<gene>
    <name evidence="13" type="ordered locus">Sta7437_1855</name>
</gene>
<dbReference type="NCBIfam" id="TIGR01007">
    <property type="entry name" value="eps_fam"/>
    <property type="match status" value="1"/>
</dbReference>
<dbReference type="AlphaFoldDB" id="K9XTK4"/>
<evidence type="ECO:0000256" key="6">
    <source>
        <dbReference type="ARBA" id="ARBA00022840"/>
    </source>
</evidence>
<feature type="coiled-coil region" evidence="9">
    <location>
        <begin position="336"/>
        <end position="401"/>
    </location>
</feature>
<dbReference type="GO" id="GO:0005524">
    <property type="term" value="F:ATP binding"/>
    <property type="evidence" value="ECO:0007669"/>
    <property type="project" value="UniProtKB-KW"/>
</dbReference>
<sequence length="733" mass="81484">MEMPTPPEDLDFQKYWLILKRHSVPATGVFLITVIIAALLALFSEKKYEAAGKLKFIKENATSALVTEAGEKIGRLDALKFEGSPVDTEAEVIRSAPVVQKTIQTLNLKDDKGELITYETFLRNLEVTNIPDTDILQVSYQDPDPQQAQLIVDTLMDNYVNQNVSVNRTAASSAKEFITQQLPKTEQQLKQAEANLRAFQEKYQVVNLGVESQLSVNQLGDIDNRIDQVKANLGKVNERIRELELKLGISSQEALSLNTLNDSPAVQQLVTKLKDVENQLASERSRFQDNNPSIIALQEEKAYLEQELARRTGRSIGSVGGNLQTGDIEKGLAQNLVNYEVERKSLAKELQSLTEAKANYRQRSNLLPQLQEQQRDLERKLEVAQTAYQTLLRNLQQAQIAENQNVNNAQIVSPAIASEFPVTLSKSAMLAAGLFAGSLLYVVTALILELRDPSLKTTKEVRSLLNYRLLGMIPHSQPQKFLPGVEMQEPTVPGRLVQEVPHSLMSEAYRMVQANLQFLEHQEDLKSIVITSSIPQEGKSTVSSNLATAVAQLGKKVLLIDADVHHPQQQEIWELDNSVGLLDVLQNQNLLDQAIKSVIPNLDVLTAGKALPNALALLNSPQMRSLFEELQQDYDLIIFDTPPLLLFADALTIGKLADGILMVVRPGVIEPSSANASKEMLEQSGQKILGLVVNGVVTKYEPDSYYYHAKAYAKNYGNRYVTTITQSNENQNN</sequence>
<feature type="coiled-coil region" evidence="9">
    <location>
        <begin position="175"/>
        <end position="202"/>
    </location>
</feature>
<dbReference type="RefSeq" id="WP_015193082.1">
    <property type="nucleotide sequence ID" value="NC_019748.1"/>
</dbReference>
<dbReference type="InterPro" id="IPR050445">
    <property type="entry name" value="Bact_polysacc_biosynth/exp"/>
</dbReference>